<dbReference type="EMBL" id="LS992241">
    <property type="protein sequence ID" value="SYX81810.1"/>
    <property type="molecule type" value="Genomic_DNA"/>
</dbReference>
<dbReference type="AlphaFoldDB" id="A0A383R4D7"/>
<dbReference type="Proteomes" id="UP000304148">
    <property type="component" value="Chromosome"/>
</dbReference>
<proteinExistence type="predicted"/>
<evidence type="ECO:0000313" key="2">
    <source>
        <dbReference type="Proteomes" id="UP000304148"/>
    </source>
</evidence>
<dbReference type="RefSeq" id="WP_138184372.1">
    <property type="nucleotide sequence ID" value="NZ_LS992241.1"/>
</dbReference>
<sequence length="107" mass="12918">MRKAVIEIGREHDIMHFDGYLVADDCLIVIEKYVMWMYKVYIKDESGIFVSDQAGLWLGKLRREEDDEQVLILRVLNFMQNMTFFEFLRNHHDWSIDYDFCFVEAVI</sequence>
<accession>A0A383R4D7</accession>
<reference evidence="2" key="1">
    <citation type="submission" date="2018-08" db="EMBL/GenBank/DDBJ databases">
        <authorList>
            <person name="Chevrot R."/>
        </authorList>
    </citation>
    <scope>NUCLEOTIDE SEQUENCE [LARGE SCALE GENOMIC DNA]</scope>
</reference>
<organism evidence="1 2">
    <name type="scientific">Paenibacillus alvei</name>
    <name type="common">Bacillus alvei</name>
    <dbReference type="NCBI Taxonomy" id="44250"/>
    <lineage>
        <taxon>Bacteria</taxon>
        <taxon>Bacillati</taxon>
        <taxon>Bacillota</taxon>
        <taxon>Bacilli</taxon>
        <taxon>Bacillales</taxon>
        <taxon>Paenibacillaceae</taxon>
        <taxon>Paenibacillus</taxon>
    </lineage>
</organism>
<evidence type="ECO:0000313" key="1">
    <source>
        <dbReference type="EMBL" id="SYX81810.1"/>
    </source>
</evidence>
<protein>
    <submittedName>
        <fullName evidence="1">Uncharacterized protein</fullName>
    </submittedName>
</protein>
<name>A0A383R4D7_PAEAL</name>
<gene>
    <name evidence="1" type="ORF">PBLR_10229</name>
</gene>